<comment type="similarity">
    <text evidence="2">Belongs to the protein-tyrosine phosphatase family. Non-receptor class 1 subfamily.</text>
</comment>
<dbReference type="GO" id="GO:0019901">
    <property type="term" value="F:protein kinase binding"/>
    <property type="evidence" value="ECO:0007669"/>
    <property type="project" value="TreeGrafter"/>
</dbReference>
<dbReference type="Proteomes" id="UP000670152">
    <property type="component" value="Unassembled WGS sequence"/>
</dbReference>
<dbReference type="GO" id="GO:0012505">
    <property type="term" value="C:endomembrane system"/>
    <property type="evidence" value="ECO:0007669"/>
    <property type="project" value="UniProtKB-SubCell"/>
</dbReference>
<dbReference type="InterPro" id="IPR000387">
    <property type="entry name" value="Tyr_Pase_dom"/>
</dbReference>
<dbReference type="InterPro" id="IPR051985">
    <property type="entry name" value="NR_tyrosine_phosphatase"/>
</dbReference>
<keyword evidence="7" id="KW-0904">Protein phosphatase</keyword>
<feature type="transmembrane region" description="Helical" evidence="13">
    <location>
        <begin position="832"/>
        <end position="850"/>
    </location>
</feature>
<dbReference type="GO" id="GO:0048666">
    <property type="term" value="P:neuron development"/>
    <property type="evidence" value="ECO:0007669"/>
    <property type="project" value="UniProtKB-ARBA"/>
</dbReference>
<comment type="subcellular location">
    <subcellularLocation>
        <location evidence="1">Endomembrane system</location>
    </subcellularLocation>
</comment>
<evidence type="ECO:0000256" key="11">
    <source>
        <dbReference type="ARBA" id="ARBA00031130"/>
    </source>
</evidence>
<dbReference type="GO" id="GO:0070373">
    <property type="term" value="P:negative regulation of ERK1 and ERK2 cascade"/>
    <property type="evidence" value="ECO:0007669"/>
    <property type="project" value="TreeGrafter"/>
</dbReference>
<keyword evidence="17" id="KW-1185">Reference proteome</keyword>
<dbReference type="PRINTS" id="PR00700">
    <property type="entry name" value="PRTYPHPHTASE"/>
</dbReference>
<evidence type="ECO:0000313" key="17">
    <source>
        <dbReference type="Proteomes" id="UP000670152"/>
    </source>
</evidence>
<dbReference type="InterPro" id="IPR029021">
    <property type="entry name" value="Prot-tyrosine_phosphatase-like"/>
</dbReference>
<accession>A0A836FFB6</accession>
<dbReference type="InterPro" id="IPR000242">
    <property type="entry name" value="PTP_cat"/>
</dbReference>
<keyword evidence="5" id="KW-0597">Phosphoprotein</keyword>
<dbReference type="PROSITE" id="PS50056">
    <property type="entry name" value="TYR_PHOSPHATASE_2"/>
    <property type="match status" value="1"/>
</dbReference>
<keyword evidence="6" id="KW-0378">Hydrolase</keyword>
<dbReference type="AlphaFoldDB" id="A0A836FFB6"/>
<dbReference type="Gene3D" id="3.90.190.10">
    <property type="entry name" value="Protein tyrosine phosphatase superfamily"/>
    <property type="match status" value="1"/>
</dbReference>
<comment type="caution">
    <text evidence="16">The sequence shown here is derived from an EMBL/GenBank/DDBJ whole genome shotgun (WGS) entry which is preliminary data.</text>
</comment>
<evidence type="ECO:0000256" key="13">
    <source>
        <dbReference type="SAM" id="Phobius"/>
    </source>
</evidence>
<keyword evidence="13" id="KW-0812">Transmembrane</keyword>
<dbReference type="GO" id="GO:0046426">
    <property type="term" value="P:negative regulation of receptor signaling pathway via JAK-STAT"/>
    <property type="evidence" value="ECO:0007669"/>
    <property type="project" value="TreeGrafter"/>
</dbReference>
<dbReference type="InterPro" id="IPR003595">
    <property type="entry name" value="Tyr_Pase_cat"/>
</dbReference>
<dbReference type="PANTHER" id="PTHR46047:SF3">
    <property type="entry name" value="TYROSINE-PROTEIN PHOSPHATASE NON-RECEPTOR TYPE 61F"/>
    <property type="match status" value="1"/>
</dbReference>
<dbReference type="EC" id="3.1.3.48" evidence="3"/>
<name>A0A836FFB6_9HYME</name>
<gene>
    <name evidence="16" type="primary">Ptp61f</name>
    <name evidence="16" type="ORF">G6Z77_0004356</name>
</gene>
<dbReference type="GO" id="GO:0004726">
    <property type="term" value="F:non-membrane spanning protein tyrosine phosphatase activity"/>
    <property type="evidence" value="ECO:0007669"/>
    <property type="project" value="TreeGrafter"/>
</dbReference>
<reference evidence="16 17" key="1">
    <citation type="submission" date="2020-02" db="EMBL/GenBank/DDBJ databases">
        <title>Relaxed selection underlies rapid genomic changes in the transitions from sociality to social parasitism in ants.</title>
        <authorList>
            <person name="Bi X."/>
        </authorList>
    </citation>
    <scope>NUCLEOTIDE SEQUENCE [LARGE SCALE GENOMIC DNA]</scope>
    <source>
        <strain evidence="16">BGI-DK2014b</strain>
        <tissue evidence="16">Whole body</tissue>
    </source>
</reference>
<feature type="non-terminal residue" evidence="16">
    <location>
        <position position="853"/>
    </location>
</feature>
<evidence type="ECO:0000256" key="7">
    <source>
        <dbReference type="ARBA" id="ARBA00022912"/>
    </source>
</evidence>
<feature type="non-terminal residue" evidence="16">
    <location>
        <position position="1"/>
    </location>
</feature>
<dbReference type="SMART" id="SM00194">
    <property type="entry name" value="PTPc"/>
    <property type="match status" value="1"/>
</dbReference>
<feature type="region of interest" description="Disordered" evidence="12">
    <location>
        <begin position="682"/>
        <end position="747"/>
    </location>
</feature>
<dbReference type="InterPro" id="IPR036590">
    <property type="entry name" value="SRAP-like"/>
</dbReference>
<dbReference type="SUPFAM" id="SSF143081">
    <property type="entry name" value="BB1717-like"/>
    <property type="match status" value="1"/>
</dbReference>
<evidence type="ECO:0000256" key="2">
    <source>
        <dbReference type="ARBA" id="ARBA00009701"/>
    </source>
</evidence>
<keyword evidence="13" id="KW-1133">Transmembrane helix</keyword>
<evidence type="ECO:0000256" key="3">
    <source>
        <dbReference type="ARBA" id="ARBA00013064"/>
    </source>
</evidence>
<evidence type="ECO:0000256" key="4">
    <source>
        <dbReference type="ARBA" id="ARBA00015888"/>
    </source>
</evidence>
<evidence type="ECO:0000256" key="10">
    <source>
        <dbReference type="ARBA" id="ARBA00030898"/>
    </source>
</evidence>
<dbReference type="PROSITE" id="PS50055">
    <property type="entry name" value="TYR_PHOSPHATASE_PTP"/>
    <property type="match status" value="1"/>
</dbReference>
<dbReference type="Gene3D" id="3.90.1680.10">
    <property type="entry name" value="SOS response associated peptidase-like"/>
    <property type="match status" value="1"/>
</dbReference>
<dbReference type="GO" id="GO:0009653">
    <property type="term" value="P:anatomical structure morphogenesis"/>
    <property type="evidence" value="ECO:0007669"/>
    <property type="project" value="UniProtKB-ARBA"/>
</dbReference>
<dbReference type="Pfam" id="PF00102">
    <property type="entry name" value="Y_phosphatase"/>
    <property type="match status" value="1"/>
</dbReference>
<dbReference type="EMBL" id="JAANIB010007425">
    <property type="protein sequence ID" value="KAG5326076.1"/>
    <property type="molecule type" value="Genomic_DNA"/>
</dbReference>
<evidence type="ECO:0000256" key="1">
    <source>
        <dbReference type="ARBA" id="ARBA00004308"/>
    </source>
</evidence>
<dbReference type="PANTHER" id="PTHR46047">
    <property type="entry name" value="TYROSINE-PROTEIN PHOSPHATASE NON-RECEPTOR TYPE 61F"/>
    <property type="match status" value="1"/>
</dbReference>
<dbReference type="InterPro" id="IPR003738">
    <property type="entry name" value="SRAP"/>
</dbReference>
<dbReference type="SUPFAM" id="SSF52799">
    <property type="entry name" value="(Phosphotyrosine protein) phosphatases II"/>
    <property type="match status" value="1"/>
</dbReference>
<feature type="region of interest" description="Disordered" evidence="12">
    <location>
        <begin position="762"/>
        <end position="800"/>
    </location>
</feature>
<dbReference type="GO" id="GO:0005737">
    <property type="term" value="C:cytoplasm"/>
    <property type="evidence" value="ECO:0007669"/>
    <property type="project" value="TreeGrafter"/>
</dbReference>
<dbReference type="Pfam" id="PF02586">
    <property type="entry name" value="SRAP"/>
    <property type="match status" value="1"/>
</dbReference>
<evidence type="ECO:0000259" key="15">
    <source>
        <dbReference type="PROSITE" id="PS50056"/>
    </source>
</evidence>
<evidence type="ECO:0000259" key="14">
    <source>
        <dbReference type="PROSITE" id="PS50055"/>
    </source>
</evidence>
<evidence type="ECO:0000256" key="12">
    <source>
        <dbReference type="SAM" id="MobiDB-lite"/>
    </source>
</evidence>
<sequence length="853" mass="98148">MSKLSNLYKYFTKYIVIYCSSLDPETLCCACGYKDANGKQRKLTWAKTELKYDPSYNMCPRDILPCIASGSHFEGEKEERVLCAMTWGMIPPWYQANYKKRPNKIATHNSRLENIHSSTVYSPSLQKQQRCIVVCEGFYEWKPGTDSKVQKQPYYIYATQNKEIKADDPTWGNEFSETDGWKGFNILKLAGIFGVHKTEEGNIIHSCSVITRDSNKVLSWLHHRMPVCLSNEEECQVWLSKHLSTDAAIKTLNDMILQETALTWHPVSVIVNNGLNKTIDCRKKIKPKATILNELSAICSSLYVFKLETVDWQRVCSFMPCRRRRCRHLRRELAHCAVMRNVRALPQQTLQTIGYVRPKKRRANARMTSGEETDRNVMNVETVYHEVNSRNGWASFYQSIRSECEAFEYTCNESKKPQNKTLNRYRDVAPYDHTRIILKRGVCDYIHANLIRVDHAERQYILTQGPLPNTISHFWLMVWEQNSRAVLMLNKIIEKNQIKCHQYFPLDDVKPTLTFEDVSIKVDYISKKESSDYTTRTLRITDLESNDSREVLHFHYTTWPDFGVPQRPTAFLRFLADVRKSGALDQNVGPPVVHCSAGIGRSGTFCLVDACLVLIEKYGLNALNVRHELLEMRRSRMGLIQTPEQLCFSYAAIIQGAKQLPLENMDMNNETTHDETITTYDEMNNKSNHPLERDDEPPPLPPPRGESLTRSMMADLSPDSSTDNDEVSGPPDKPLPSEPPNHVELSDTNLSTSISNYVCEQNADDGEDLSNDAKNSILTNNSPSNSEKGELRRRKTEKNERLATQIREMKRRRKEMEEWQKFKRSLFNPLKISLGIGIGGGIIAICYYLYMRS</sequence>
<dbReference type="OrthoDB" id="9450131at2759"/>
<evidence type="ECO:0000256" key="9">
    <source>
        <dbReference type="ARBA" id="ARBA00030390"/>
    </source>
</evidence>
<proteinExistence type="inferred from homology"/>
<dbReference type="SMART" id="SM00404">
    <property type="entry name" value="PTPc_motif"/>
    <property type="match status" value="1"/>
</dbReference>
<evidence type="ECO:0000256" key="6">
    <source>
        <dbReference type="ARBA" id="ARBA00022801"/>
    </source>
</evidence>
<dbReference type="GO" id="GO:0106300">
    <property type="term" value="P:protein-DNA covalent cross-linking repair"/>
    <property type="evidence" value="ECO:0007669"/>
    <property type="project" value="InterPro"/>
</dbReference>
<protein>
    <recommendedName>
        <fullName evidence="4">Abasic site processing protein HMCES</fullName>
        <ecNumber evidence="3">3.1.3.48</ecNumber>
    </recommendedName>
    <alternativeName>
        <fullName evidence="9">Embryonic stem cell-specific 5-hydroxymethylcytosine-binding protein</fullName>
    </alternativeName>
    <alternativeName>
        <fullName evidence="10">Peptidase HMCES</fullName>
    </alternativeName>
    <alternativeName>
        <fullName evidence="11">SRAP domain-containing protein 1</fullName>
    </alternativeName>
</protein>
<dbReference type="CDD" id="cd14545">
    <property type="entry name" value="PTPc-N1_2"/>
    <property type="match status" value="1"/>
</dbReference>
<evidence type="ECO:0000256" key="8">
    <source>
        <dbReference type="ARBA" id="ARBA00023136"/>
    </source>
</evidence>
<feature type="domain" description="Tyrosine specific protein phosphatases" evidence="15">
    <location>
        <begin position="569"/>
        <end position="647"/>
    </location>
</feature>
<dbReference type="PROSITE" id="PS00383">
    <property type="entry name" value="TYR_PHOSPHATASE_1"/>
    <property type="match status" value="1"/>
</dbReference>
<evidence type="ECO:0000313" key="16">
    <source>
        <dbReference type="EMBL" id="KAG5326076.1"/>
    </source>
</evidence>
<keyword evidence="8 13" id="KW-0472">Membrane</keyword>
<evidence type="ECO:0000256" key="5">
    <source>
        <dbReference type="ARBA" id="ARBA00022553"/>
    </source>
</evidence>
<dbReference type="GO" id="GO:0005634">
    <property type="term" value="C:nucleus"/>
    <property type="evidence" value="ECO:0007669"/>
    <property type="project" value="TreeGrafter"/>
</dbReference>
<feature type="domain" description="Tyrosine-protein phosphatase" evidence="14">
    <location>
        <begin position="393"/>
        <end position="656"/>
    </location>
</feature>
<feature type="compositionally biased region" description="Polar residues" evidence="12">
    <location>
        <begin position="772"/>
        <end position="786"/>
    </location>
</feature>
<organism evidence="16 17">
    <name type="scientific">Acromyrmex heyeri</name>
    <dbReference type="NCBI Taxonomy" id="230685"/>
    <lineage>
        <taxon>Eukaryota</taxon>
        <taxon>Metazoa</taxon>
        <taxon>Ecdysozoa</taxon>
        <taxon>Arthropoda</taxon>
        <taxon>Hexapoda</taxon>
        <taxon>Insecta</taxon>
        <taxon>Pterygota</taxon>
        <taxon>Neoptera</taxon>
        <taxon>Endopterygota</taxon>
        <taxon>Hymenoptera</taxon>
        <taxon>Apocrita</taxon>
        <taxon>Aculeata</taxon>
        <taxon>Formicoidea</taxon>
        <taxon>Formicidae</taxon>
        <taxon>Myrmicinae</taxon>
        <taxon>Acromyrmex</taxon>
    </lineage>
</organism>
<dbReference type="GO" id="GO:0003697">
    <property type="term" value="F:single-stranded DNA binding"/>
    <property type="evidence" value="ECO:0007669"/>
    <property type="project" value="InterPro"/>
</dbReference>
<dbReference type="InterPro" id="IPR016130">
    <property type="entry name" value="Tyr_Pase_AS"/>
</dbReference>